<evidence type="ECO:0000313" key="2">
    <source>
        <dbReference type="EMBL" id="CAF4071247.1"/>
    </source>
</evidence>
<sequence length="29" mass="3211">MTRPSRRVASTIQPSSPNSTVKYQDKSTS</sequence>
<feature type="non-terminal residue" evidence="2">
    <location>
        <position position="29"/>
    </location>
</feature>
<protein>
    <submittedName>
        <fullName evidence="2">Uncharacterized protein</fullName>
    </submittedName>
</protein>
<dbReference type="EMBL" id="CAJOBB010004039">
    <property type="protein sequence ID" value="CAF4071247.1"/>
    <property type="molecule type" value="Genomic_DNA"/>
</dbReference>
<dbReference type="AlphaFoldDB" id="A0A819T971"/>
<evidence type="ECO:0000313" key="3">
    <source>
        <dbReference type="Proteomes" id="UP000663868"/>
    </source>
</evidence>
<name>A0A819T971_9BILA</name>
<dbReference type="Proteomes" id="UP000663868">
    <property type="component" value="Unassembled WGS sequence"/>
</dbReference>
<accession>A0A819T971</accession>
<feature type="region of interest" description="Disordered" evidence="1">
    <location>
        <begin position="1"/>
        <end position="29"/>
    </location>
</feature>
<organism evidence="2 3">
    <name type="scientific">Adineta steineri</name>
    <dbReference type="NCBI Taxonomy" id="433720"/>
    <lineage>
        <taxon>Eukaryota</taxon>
        <taxon>Metazoa</taxon>
        <taxon>Spiralia</taxon>
        <taxon>Gnathifera</taxon>
        <taxon>Rotifera</taxon>
        <taxon>Eurotatoria</taxon>
        <taxon>Bdelloidea</taxon>
        <taxon>Adinetida</taxon>
        <taxon>Adinetidae</taxon>
        <taxon>Adineta</taxon>
    </lineage>
</organism>
<reference evidence="2" key="1">
    <citation type="submission" date="2021-02" db="EMBL/GenBank/DDBJ databases">
        <authorList>
            <person name="Nowell W R."/>
        </authorList>
    </citation>
    <scope>NUCLEOTIDE SEQUENCE</scope>
</reference>
<proteinExistence type="predicted"/>
<feature type="compositionally biased region" description="Polar residues" evidence="1">
    <location>
        <begin position="8"/>
        <end position="22"/>
    </location>
</feature>
<comment type="caution">
    <text evidence="2">The sequence shown here is derived from an EMBL/GenBank/DDBJ whole genome shotgun (WGS) entry which is preliminary data.</text>
</comment>
<gene>
    <name evidence="2" type="ORF">KXQ929_LOCUS32756</name>
</gene>
<evidence type="ECO:0000256" key="1">
    <source>
        <dbReference type="SAM" id="MobiDB-lite"/>
    </source>
</evidence>